<evidence type="ECO:0000313" key="5">
    <source>
        <dbReference type="Proteomes" id="UP000650524"/>
    </source>
</evidence>
<dbReference type="AlphaFoldDB" id="A0A8J6T4J4"/>
<feature type="non-terminal residue" evidence="4">
    <location>
        <position position="419"/>
    </location>
</feature>
<evidence type="ECO:0000256" key="3">
    <source>
        <dbReference type="SAM" id="SignalP"/>
    </source>
</evidence>
<evidence type="ECO:0000256" key="2">
    <source>
        <dbReference type="SAM" id="MobiDB-lite"/>
    </source>
</evidence>
<keyword evidence="3" id="KW-0732">Signal</keyword>
<protein>
    <submittedName>
        <fullName evidence="4">TolC family protein</fullName>
    </submittedName>
</protein>
<feature type="chain" id="PRO_5035218176" evidence="3">
    <location>
        <begin position="28"/>
        <end position="419"/>
    </location>
</feature>
<dbReference type="EMBL" id="JACNJD010000044">
    <property type="protein sequence ID" value="MBC8175896.1"/>
    <property type="molecule type" value="Genomic_DNA"/>
</dbReference>
<dbReference type="GO" id="GO:0015562">
    <property type="term" value="F:efflux transmembrane transporter activity"/>
    <property type="evidence" value="ECO:0007669"/>
    <property type="project" value="InterPro"/>
</dbReference>
<dbReference type="InterPro" id="IPR003423">
    <property type="entry name" value="OMP_efflux"/>
</dbReference>
<dbReference type="PANTHER" id="PTHR30203:SF24">
    <property type="entry name" value="BLR4935 PROTEIN"/>
    <property type="match status" value="1"/>
</dbReference>
<evidence type="ECO:0000256" key="1">
    <source>
        <dbReference type="ARBA" id="ARBA00007613"/>
    </source>
</evidence>
<reference evidence="4 5" key="1">
    <citation type="submission" date="2020-08" db="EMBL/GenBank/DDBJ databases">
        <title>Bridging the membrane lipid divide: bacteria of the FCB group superphylum have the potential to synthesize archaeal ether lipids.</title>
        <authorList>
            <person name="Villanueva L."/>
            <person name="Von Meijenfeldt F.A.B."/>
            <person name="Westbye A.B."/>
            <person name="Yadav S."/>
            <person name="Hopmans E.C."/>
            <person name="Dutilh B.E."/>
            <person name="Sinninghe Damste J.S."/>
        </authorList>
    </citation>
    <scope>NUCLEOTIDE SEQUENCE [LARGE SCALE GENOMIC DNA]</scope>
    <source>
        <strain evidence="4">NIOZ-UU27</strain>
    </source>
</reference>
<accession>A0A8J6T4J4</accession>
<feature type="region of interest" description="Disordered" evidence="2">
    <location>
        <begin position="28"/>
        <end position="57"/>
    </location>
</feature>
<evidence type="ECO:0000313" key="4">
    <source>
        <dbReference type="EMBL" id="MBC8175896.1"/>
    </source>
</evidence>
<dbReference type="Proteomes" id="UP000650524">
    <property type="component" value="Unassembled WGS sequence"/>
</dbReference>
<dbReference type="InterPro" id="IPR010131">
    <property type="entry name" value="MdtP/NodT-like"/>
</dbReference>
<comment type="similarity">
    <text evidence="1">Belongs to the outer membrane factor (OMF) (TC 1.B.17) family.</text>
</comment>
<dbReference type="SUPFAM" id="SSF56954">
    <property type="entry name" value="Outer membrane efflux proteins (OEP)"/>
    <property type="match status" value="1"/>
</dbReference>
<dbReference type="PANTHER" id="PTHR30203">
    <property type="entry name" value="OUTER MEMBRANE CATION EFFLUX PROTEIN"/>
    <property type="match status" value="1"/>
</dbReference>
<gene>
    <name evidence="4" type="ORF">H8E19_00715</name>
</gene>
<comment type="caution">
    <text evidence="4">The sequence shown here is derived from an EMBL/GenBank/DDBJ whole genome shotgun (WGS) entry which is preliminary data.</text>
</comment>
<organism evidence="4 5">
    <name type="scientific">Candidatus Desulfacyla euxinica</name>
    <dbReference type="NCBI Taxonomy" id="2841693"/>
    <lineage>
        <taxon>Bacteria</taxon>
        <taxon>Deltaproteobacteria</taxon>
        <taxon>Candidatus Desulfacyla</taxon>
    </lineage>
</organism>
<dbReference type="Pfam" id="PF02321">
    <property type="entry name" value="OEP"/>
    <property type="match status" value="2"/>
</dbReference>
<sequence>MLKRLLRHFAFICMVLCAITAGDSVLASSEEPGHTEKDSAYPSRVENSQPELQGLNMGEPSGVITLGQALSLSIMKNPGLAAYSWEVRAAEARILQASLLPNPEFDFEAEELGWSDARNGIGSAVMYFVFSQLLELGDKRGKRTSVAELETDIEDWEYASKRLDLFAETTKAFIKALAARKRVASSEKFHYLANRVFQVVSERVEAGKVSPLEKTKAQVTVAGTRIELERARRQWDVTRKRLAATWGSISPEFEGVKGDLEKISELPSIDKLLEKTAQNPDQARWETEILLREAKLEFEKSKRIPNVTVSAGLQRFEQTNDNALVVGLSIPIPIFDRNQGRIEEALHNIRKVKEEKKVANVRIKTELSGAYQILSASYLEAMMLKKDVLPAAKRVFEGLSEGYRQGKFRYLDVLDAQRT</sequence>
<feature type="signal peptide" evidence="3">
    <location>
        <begin position="1"/>
        <end position="27"/>
    </location>
</feature>
<dbReference type="Gene3D" id="1.20.1600.10">
    <property type="entry name" value="Outer membrane efflux proteins (OEP)"/>
    <property type="match status" value="1"/>
</dbReference>
<proteinExistence type="inferred from homology"/>
<name>A0A8J6T4J4_9DELT</name>